<keyword evidence="2" id="KW-1185">Reference proteome</keyword>
<protein>
    <recommendedName>
        <fullName evidence="3">HNH endonuclease</fullName>
    </recommendedName>
</protein>
<reference evidence="1 2" key="1">
    <citation type="submission" date="2019-06" db="EMBL/GenBank/DDBJ databases">
        <title>Sequencing the genomes of 1000 actinobacteria strains.</title>
        <authorList>
            <person name="Klenk H.-P."/>
        </authorList>
    </citation>
    <scope>NUCLEOTIDE SEQUENCE [LARGE SCALE GENOMIC DNA]</scope>
    <source>
        <strain evidence="1 2">DSM 41929</strain>
    </source>
</reference>
<name>A0A542UIT6_9ACTN</name>
<dbReference type="RefSeq" id="WP_055709192.1">
    <property type="nucleotide sequence ID" value="NZ_JBPJFI010000001.1"/>
</dbReference>
<evidence type="ECO:0008006" key="3">
    <source>
        <dbReference type="Google" id="ProtNLM"/>
    </source>
</evidence>
<proteinExistence type="predicted"/>
<gene>
    <name evidence="1" type="ORF">FB563_4022</name>
</gene>
<dbReference type="Gene3D" id="1.10.30.50">
    <property type="match status" value="1"/>
</dbReference>
<dbReference type="EMBL" id="VFNX01000001">
    <property type="protein sequence ID" value="TQK98973.1"/>
    <property type="molecule type" value="Genomic_DNA"/>
</dbReference>
<dbReference type="OrthoDB" id="9816185at2"/>
<evidence type="ECO:0000313" key="2">
    <source>
        <dbReference type="Proteomes" id="UP000318103"/>
    </source>
</evidence>
<organism evidence="1 2">
    <name type="scientific">Streptomyces puniciscabiei</name>
    <dbReference type="NCBI Taxonomy" id="164348"/>
    <lineage>
        <taxon>Bacteria</taxon>
        <taxon>Bacillati</taxon>
        <taxon>Actinomycetota</taxon>
        <taxon>Actinomycetes</taxon>
        <taxon>Kitasatosporales</taxon>
        <taxon>Streptomycetaceae</taxon>
        <taxon>Streptomyces</taxon>
    </lineage>
</organism>
<sequence length="284" mass="31720">MRHLDPPAFDTRATYLTCISNARPTAKKRLETFEEPVVCAGDQYEAAAKNQALHSLKDLAAQPADQADRKALRKVYKDRMAKEDVPGRDIYDAIKDAAKELCPLCGIGKVSTIDHQLPQAKYPLLAVVPVNLVPACRDCNTGKGEHSPATAEDQTLHPYYDDLFHVPWLAARLVKKTGSKPMTARFYVSAPVDWDPTLVARLETHLRVLDLDGRYRLQVANHLSTLFHMFTGRPRNGIADHLARSAEGWTKTNPNSWESALYRALAAETWYINGGWKEAAPPHL</sequence>
<accession>A0A542UIT6</accession>
<dbReference type="Proteomes" id="UP000318103">
    <property type="component" value="Unassembled WGS sequence"/>
</dbReference>
<evidence type="ECO:0000313" key="1">
    <source>
        <dbReference type="EMBL" id="TQK98973.1"/>
    </source>
</evidence>
<dbReference type="AlphaFoldDB" id="A0A542UIT6"/>
<comment type="caution">
    <text evidence="1">The sequence shown here is derived from an EMBL/GenBank/DDBJ whole genome shotgun (WGS) entry which is preliminary data.</text>
</comment>